<evidence type="ECO:0000313" key="2">
    <source>
        <dbReference type="EMBL" id="KAK3379546.1"/>
    </source>
</evidence>
<sequence length="193" mass="21601">MGRLQNPTGPGNVCRIKTGVFQATSFKCIEHKLQLRACPGPVYRPTLVVSRRFTARPQDRTTSISHLLISGSLGMVASKMFKESNLVFMISEAVRKRPRSLWELVGYFLPGFLFLIFLFSFIFSSSAHYLASNLQGTKQSQSGPLEVLDLGCLRHCFMVPELSKSMGFMGEWANGQNTEGFDTRRRAASRGRV</sequence>
<keyword evidence="1" id="KW-0472">Membrane</keyword>
<evidence type="ECO:0000256" key="1">
    <source>
        <dbReference type="SAM" id="Phobius"/>
    </source>
</evidence>
<gene>
    <name evidence="2" type="ORF">B0T24DRAFT_161653</name>
</gene>
<name>A0AAE0KNR9_9PEZI</name>
<keyword evidence="1" id="KW-1133">Transmembrane helix</keyword>
<comment type="caution">
    <text evidence="2">The sequence shown here is derived from an EMBL/GenBank/DDBJ whole genome shotgun (WGS) entry which is preliminary data.</text>
</comment>
<accession>A0AAE0KNR9</accession>
<organism evidence="2 3">
    <name type="scientific">Lasiosphaeria ovina</name>
    <dbReference type="NCBI Taxonomy" id="92902"/>
    <lineage>
        <taxon>Eukaryota</taxon>
        <taxon>Fungi</taxon>
        <taxon>Dikarya</taxon>
        <taxon>Ascomycota</taxon>
        <taxon>Pezizomycotina</taxon>
        <taxon>Sordariomycetes</taxon>
        <taxon>Sordariomycetidae</taxon>
        <taxon>Sordariales</taxon>
        <taxon>Lasiosphaeriaceae</taxon>
        <taxon>Lasiosphaeria</taxon>
    </lineage>
</organism>
<keyword evidence="1" id="KW-0812">Transmembrane</keyword>
<protein>
    <submittedName>
        <fullName evidence="2">Uncharacterized protein</fullName>
    </submittedName>
</protein>
<reference evidence="2" key="1">
    <citation type="journal article" date="2023" name="Mol. Phylogenet. Evol.">
        <title>Genome-scale phylogeny and comparative genomics of the fungal order Sordariales.</title>
        <authorList>
            <person name="Hensen N."/>
            <person name="Bonometti L."/>
            <person name="Westerberg I."/>
            <person name="Brannstrom I.O."/>
            <person name="Guillou S."/>
            <person name="Cros-Aarteil S."/>
            <person name="Calhoun S."/>
            <person name="Haridas S."/>
            <person name="Kuo A."/>
            <person name="Mondo S."/>
            <person name="Pangilinan J."/>
            <person name="Riley R."/>
            <person name="LaButti K."/>
            <person name="Andreopoulos B."/>
            <person name="Lipzen A."/>
            <person name="Chen C."/>
            <person name="Yan M."/>
            <person name="Daum C."/>
            <person name="Ng V."/>
            <person name="Clum A."/>
            <person name="Steindorff A."/>
            <person name="Ohm R.A."/>
            <person name="Martin F."/>
            <person name="Silar P."/>
            <person name="Natvig D.O."/>
            <person name="Lalanne C."/>
            <person name="Gautier V."/>
            <person name="Ament-Velasquez S.L."/>
            <person name="Kruys A."/>
            <person name="Hutchinson M.I."/>
            <person name="Powell A.J."/>
            <person name="Barry K."/>
            <person name="Miller A.N."/>
            <person name="Grigoriev I.V."/>
            <person name="Debuchy R."/>
            <person name="Gladieux P."/>
            <person name="Hiltunen Thoren M."/>
            <person name="Johannesson H."/>
        </authorList>
    </citation>
    <scope>NUCLEOTIDE SEQUENCE</scope>
    <source>
        <strain evidence="2">CBS 958.72</strain>
    </source>
</reference>
<feature type="transmembrane region" description="Helical" evidence="1">
    <location>
        <begin position="101"/>
        <end position="123"/>
    </location>
</feature>
<keyword evidence="3" id="KW-1185">Reference proteome</keyword>
<proteinExistence type="predicted"/>
<evidence type="ECO:0000313" key="3">
    <source>
        <dbReference type="Proteomes" id="UP001287356"/>
    </source>
</evidence>
<reference evidence="2" key="2">
    <citation type="submission" date="2023-06" db="EMBL/GenBank/DDBJ databases">
        <authorList>
            <consortium name="Lawrence Berkeley National Laboratory"/>
            <person name="Haridas S."/>
            <person name="Hensen N."/>
            <person name="Bonometti L."/>
            <person name="Westerberg I."/>
            <person name="Brannstrom I.O."/>
            <person name="Guillou S."/>
            <person name="Cros-Aarteil S."/>
            <person name="Calhoun S."/>
            <person name="Kuo A."/>
            <person name="Mondo S."/>
            <person name="Pangilinan J."/>
            <person name="Riley R."/>
            <person name="Labutti K."/>
            <person name="Andreopoulos B."/>
            <person name="Lipzen A."/>
            <person name="Chen C."/>
            <person name="Yanf M."/>
            <person name="Daum C."/>
            <person name="Ng V."/>
            <person name="Clum A."/>
            <person name="Steindorff A."/>
            <person name="Ohm R."/>
            <person name="Martin F."/>
            <person name="Silar P."/>
            <person name="Natvig D."/>
            <person name="Lalanne C."/>
            <person name="Gautier V."/>
            <person name="Ament-Velasquez S.L."/>
            <person name="Kruys A."/>
            <person name="Hutchinson M.I."/>
            <person name="Powell A.J."/>
            <person name="Barry K."/>
            <person name="Miller A.N."/>
            <person name="Grigoriev I.V."/>
            <person name="Debuchy R."/>
            <person name="Gladieux P."/>
            <person name="Thoren M.H."/>
            <person name="Johannesson H."/>
        </authorList>
    </citation>
    <scope>NUCLEOTIDE SEQUENCE</scope>
    <source>
        <strain evidence="2">CBS 958.72</strain>
    </source>
</reference>
<dbReference type="Proteomes" id="UP001287356">
    <property type="component" value="Unassembled WGS sequence"/>
</dbReference>
<dbReference type="AlphaFoldDB" id="A0AAE0KNR9"/>
<dbReference type="EMBL" id="JAULSN010000002">
    <property type="protein sequence ID" value="KAK3379546.1"/>
    <property type="molecule type" value="Genomic_DNA"/>
</dbReference>